<reference evidence="1" key="2">
    <citation type="submission" date="2019-06" db="EMBL/GenBank/DDBJ databases">
        <title>Genomics analysis of Aphanomyces spp. identifies a new class of oomycete effector associated with host adaptation.</title>
        <authorList>
            <person name="Gaulin E."/>
        </authorList>
    </citation>
    <scope>NUCLEOTIDE SEQUENCE</scope>
    <source>
        <strain evidence="1">CBS 578.67</strain>
    </source>
</reference>
<evidence type="ECO:0000313" key="3">
    <source>
        <dbReference type="Proteomes" id="UP000332933"/>
    </source>
</evidence>
<dbReference type="Proteomes" id="UP000332933">
    <property type="component" value="Unassembled WGS sequence"/>
</dbReference>
<gene>
    <name evidence="2" type="primary">Aste57867_889</name>
    <name evidence="1" type="ORF">As57867_000888</name>
    <name evidence="2" type="ORF">ASTE57867_889</name>
</gene>
<dbReference type="EMBL" id="CAADRA010000056">
    <property type="protein sequence ID" value="VFT78113.1"/>
    <property type="molecule type" value="Genomic_DNA"/>
</dbReference>
<dbReference type="EMBL" id="VJMH01000056">
    <property type="protein sequence ID" value="KAF0719650.1"/>
    <property type="molecule type" value="Genomic_DNA"/>
</dbReference>
<name>A0A485K715_9STRA</name>
<dbReference type="AlphaFoldDB" id="A0A485K715"/>
<proteinExistence type="predicted"/>
<organism evidence="2 3">
    <name type="scientific">Aphanomyces stellatus</name>
    <dbReference type="NCBI Taxonomy" id="120398"/>
    <lineage>
        <taxon>Eukaryota</taxon>
        <taxon>Sar</taxon>
        <taxon>Stramenopiles</taxon>
        <taxon>Oomycota</taxon>
        <taxon>Saprolegniomycetes</taxon>
        <taxon>Saprolegniales</taxon>
        <taxon>Verrucalvaceae</taxon>
        <taxon>Aphanomyces</taxon>
    </lineage>
</organism>
<dbReference type="SUPFAM" id="SSF48403">
    <property type="entry name" value="Ankyrin repeat"/>
    <property type="match status" value="1"/>
</dbReference>
<sequence length="649" mass="72536">MTSMTTALFSRDILRRVCDYQHGLCEDMRPCLLFPDRSSLDELLANDWDETDTLPPINPFEVMANIGGNFMSSWLTIHSVGRLSVLFECVERAREPILVWAAFMGRLDVLSWVHGQIDLRMCSDNLLAAAVDHINVLEYLGSVGYAINPTKAAQQAAICGRAASLEFLLAHFSVCHDWLDKDTIAAMSFRDHRVVWDVVQPQLVENPILLVHATTYSAAYNHLDTANRLLHILNGLQRQIDATDDVIDSALCIASASGNLEGLQWLFAFPTLPESERANFEVRCLSAAARAGQSIVANSLVPRITPDTLVDIYLCDDVDGSILAGAVDPRAQLDLFDVEREAAYWSVEKLCRVFDTFIALKAPGPLRTDALKVCLWSYVSTGQLEPLPWLVGCLAHSDVRYIVHTRKALENGFRSGGVPLLEYFEAMDIHLLPEVMDSALASELPHSSDKTTLPWWLTHDDDLDSRNLSDKERLMQWLVARRGGRIATLGHMLIQLARRRGFITTQLPPERSAVHQLKTLVREWMALADEGTKRSVLKACLQETSQPAVVQFFDSLLTTEPQLFSLLVITRPLATVEKLHSILVQSSSPDKHRQIESDALVEAALVGRFGVAKFLMKTMNGQNEEAVKRALEAATPFRNFTMLQILRNK</sequence>
<dbReference type="InterPro" id="IPR036770">
    <property type="entry name" value="Ankyrin_rpt-contain_sf"/>
</dbReference>
<evidence type="ECO:0000313" key="2">
    <source>
        <dbReference type="EMBL" id="VFT78113.1"/>
    </source>
</evidence>
<protein>
    <submittedName>
        <fullName evidence="2">Aste57867_889 protein</fullName>
    </submittedName>
</protein>
<dbReference type="InterPro" id="IPR052050">
    <property type="entry name" value="SecEffector_AnkRepeat"/>
</dbReference>
<dbReference type="PANTHER" id="PTHR46586:SF3">
    <property type="entry name" value="ANKYRIN REPEAT-CONTAINING PROTEIN"/>
    <property type="match status" value="1"/>
</dbReference>
<evidence type="ECO:0000313" key="1">
    <source>
        <dbReference type="EMBL" id="KAF0719650.1"/>
    </source>
</evidence>
<accession>A0A485K715</accession>
<reference evidence="2 3" key="1">
    <citation type="submission" date="2019-03" db="EMBL/GenBank/DDBJ databases">
        <authorList>
            <person name="Gaulin E."/>
            <person name="Dumas B."/>
        </authorList>
    </citation>
    <scope>NUCLEOTIDE SEQUENCE [LARGE SCALE GENOMIC DNA]</scope>
    <source>
        <strain evidence="2">CBS 568.67</strain>
    </source>
</reference>
<keyword evidence="3" id="KW-1185">Reference proteome</keyword>
<dbReference type="PANTHER" id="PTHR46586">
    <property type="entry name" value="ANKYRIN REPEAT-CONTAINING PROTEIN"/>
    <property type="match status" value="1"/>
</dbReference>